<dbReference type="Proteomes" id="UP001589810">
    <property type="component" value="Unassembled WGS sequence"/>
</dbReference>
<organism evidence="1 2">
    <name type="scientific">Kutzneria chonburiensis</name>
    <dbReference type="NCBI Taxonomy" id="1483604"/>
    <lineage>
        <taxon>Bacteria</taxon>
        <taxon>Bacillati</taxon>
        <taxon>Actinomycetota</taxon>
        <taxon>Actinomycetes</taxon>
        <taxon>Pseudonocardiales</taxon>
        <taxon>Pseudonocardiaceae</taxon>
        <taxon>Kutzneria</taxon>
    </lineage>
</organism>
<comment type="caution">
    <text evidence="1">The sequence shown here is derived from an EMBL/GenBank/DDBJ whole genome shotgun (WGS) entry which is preliminary data.</text>
</comment>
<sequence length="107" mass="11373">MTSPYLHVTDAAVYPDHAADVDLDQANLLLTPLDPEFAHLISRPRLSAQLAVVRQPGPEPTTALLDGSARAARDARVARRAEQAANNVRALRPACAVPVTEVEADAA</sequence>
<protein>
    <submittedName>
        <fullName evidence="1">Uncharacterized protein</fullName>
    </submittedName>
</protein>
<evidence type="ECO:0000313" key="2">
    <source>
        <dbReference type="Proteomes" id="UP001589810"/>
    </source>
</evidence>
<keyword evidence="2" id="KW-1185">Reference proteome</keyword>
<evidence type="ECO:0000313" key="1">
    <source>
        <dbReference type="EMBL" id="MFC0540646.1"/>
    </source>
</evidence>
<proteinExistence type="predicted"/>
<gene>
    <name evidence="1" type="ORF">ACFFH7_04085</name>
</gene>
<accession>A0ABV6ML80</accession>
<dbReference type="EMBL" id="JBHLUD010000001">
    <property type="protein sequence ID" value="MFC0540646.1"/>
    <property type="molecule type" value="Genomic_DNA"/>
</dbReference>
<reference evidence="1 2" key="1">
    <citation type="submission" date="2024-09" db="EMBL/GenBank/DDBJ databases">
        <authorList>
            <person name="Sun Q."/>
            <person name="Mori K."/>
        </authorList>
    </citation>
    <scope>NUCLEOTIDE SEQUENCE [LARGE SCALE GENOMIC DNA]</scope>
    <source>
        <strain evidence="1 2">TBRC 1432</strain>
    </source>
</reference>
<dbReference type="RefSeq" id="WP_273939457.1">
    <property type="nucleotide sequence ID" value="NZ_CP097263.1"/>
</dbReference>
<name>A0ABV6ML80_9PSEU</name>